<reference evidence="1 2" key="1">
    <citation type="journal article" date="2020" name="Nature">
        <title>Six reference-quality genomes reveal evolution of bat adaptations.</title>
        <authorList>
            <person name="Jebb D."/>
            <person name="Huang Z."/>
            <person name="Pippel M."/>
            <person name="Hughes G.M."/>
            <person name="Lavrichenko K."/>
            <person name="Devanna P."/>
            <person name="Winkler S."/>
            <person name="Jermiin L.S."/>
            <person name="Skirmuntt E.C."/>
            <person name="Katzourakis A."/>
            <person name="Burkitt-Gray L."/>
            <person name="Ray D.A."/>
            <person name="Sullivan K.A.M."/>
            <person name="Roscito J.G."/>
            <person name="Kirilenko B.M."/>
            <person name="Davalos L.M."/>
            <person name="Corthals A.P."/>
            <person name="Power M.L."/>
            <person name="Jones G."/>
            <person name="Ransome R.D."/>
            <person name="Dechmann D.K.N."/>
            <person name="Locatelli A.G."/>
            <person name="Puechmaille S.J."/>
            <person name="Fedrigo O."/>
            <person name="Jarvis E.D."/>
            <person name="Hiller M."/>
            <person name="Vernes S.C."/>
            <person name="Myers E.W."/>
            <person name="Teeling E.C."/>
        </authorList>
    </citation>
    <scope>NUCLEOTIDE SEQUENCE [LARGE SCALE GENOMIC DNA]</scope>
    <source>
        <strain evidence="1">Bat1K_MPI-CBG_1</strain>
    </source>
</reference>
<evidence type="ECO:0000313" key="1">
    <source>
        <dbReference type="EMBL" id="KAF6102746.1"/>
    </source>
</evidence>
<comment type="caution">
    <text evidence="1">The sequence shown here is derived from an EMBL/GenBank/DDBJ whole genome shotgun (WGS) entry which is preliminary data.</text>
</comment>
<evidence type="ECO:0000313" key="2">
    <source>
        <dbReference type="Proteomes" id="UP000664940"/>
    </source>
</evidence>
<proteinExistence type="predicted"/>
<protein>
    <submittedName>
        <fullName evidence="1">Cytoskeleton associated protein 5</fullName>
    </submittedName>
</protein>
<sequence>MLREVVTMVMRCHR</sequence>
<accession>A0A834E3R7</accession>
<dbReference type="Proteomes" id="UP000664940">
    <property type="component" value="Unassembled WGS sequence"/>
</dbReference>
<gene>
    <name evidence="1" type="ORF">HJG60_002877</name>
</gene>
<name>A0A834E3R7_9CHIR</name>
<organism evidence="1 2">
    <name type="scientific">Phyllostomus discolor</name>
    <name type="common">pale spear-nosed bat</name>
    <dbReference type="NCBI Taxonomy" id="89673"/>
    <lineage>
        <taxon>Eukaryota</taxon>
        <taxon>Metazoa</taxon>
        <taxon>Chordata</taxon>
        <taxon>Craniata</taxon>
        <taxon>Vertebrata</taxon>
        <taxon>Euteleostomi</taxon>
        <taxon>Mammalia</taxon>
        <taxon>Eutheria</taxon>
        <taxon>Laurasiatheria</taxon>
        <taxon>Chiroptera</taxon>
        <taxon>Yangochiroptera</taxon>
        <taxon>Phyllostomidae</taxon>
        <taxon>Phyllostominae</taxon>
        <taxon>Phyllostomus</taxon>
    </lineage>
</organism>
<dbReference type="EMBL" id="JABVXQ010000006">
    <property type="protein sequence ID" value="KAF6102746.1"/>
    <property type="molecule type" value="Genomic_DNA"/>
</dbReference>